<dbReference type="AlphaFoldDB" id="K4AHZ7"/>
<sequence>MFLFRRFIHEKSNASYLPPKKAFAIEFPTWKSLSCHVGLVNNLVWFWSVFG</sequence>
<dbReference type="Gramene" id="KQK91827">
    <property type="protein sequence ID" value="KQK91827"/>
    <property type="gene ID" value="SETIT_038504mg"/>
</dbReference>
<evidence type="ECO:0000313" key="2">
    <source>
        <dbReference type="Proteomes" id="UP000004995"/>
    </source>
</evidence>
<protein>
    <submittedName>
        <fullName evidence="1">Uncharacterized protein</fullName>
    </submittedName>
</protein>
<keyword evidence="2" id="KW-1185">Reference proteome</keyword>
<dbReference type="HOGENOM" id="CLU_3110034_0_0_1"/>
<organism evidence="1 2">
    <name type="scientific">Setaria italica</name>
    <name type="common">Foxtail millet</name>
    <name type="synonym">Panicum italicum</name>
    <dbReference type="NCBI Taxonomy" id="4555"/>
    <lineage>
        <taxon>Eukaryota</taxon>
        <taxon>Viridiplantae</taxon>
        <taxon>Streptophyta</taxon>
        <taxon>Embryophyta</taxon>
        <taxon>Tracheophyta</taxon>
        <taxon>Spermatophyta</taxon>
        <taxon>Magnoliopsida</taxon>
        <taxon>Liliopsida</taxon>
        <taxon>Poales</taxon>
        <taxon>Poaceae</taxon>
        <taxon>PACMAD clade</taxon>
        <taxon>Panicoideae</taxon>
        <taxon>Panicodae</taxon>
        <taxon>Paniceae</taxon>
        <taxon>Cenchrinae</taxon>
        <taxon>Setaria</taxon>
    </lineage>
</organism>
<reference evidence="1" key="2">
    <citation type="submission" date="2018-08" db="UniProtKB">
        <authorList>
            <consortium name="EnsemblPlants"/>
        </authorList>
    </citation>
    <scope>IDENTIFICATION</scope>
    <source>
        <strain evidence="1">Yugu1</strain>
    </source>
</reference>
<dbReference type="InParanoid" id="K4AHZ7"/>
<proteinExistence type="predicted"/>
<evidence type="ECO:0000313" key="1">
    <source>
        <dbReference type="EnsemblPlants" id="KQK91827"/>
    </source>
</evidence>
<dbReference type="EnsemblPlants" id="KQK91827">
    <property type="protein sequence ID" value="KQK91827"/>
    <property type="gene ID" value="SETIT_038504mg"/>
</dbReference>
<dbReference type="EMBL" id="AGNK02006071">
    <property type="status" value="NOT_ANNOTATED_CDS"/>
    <property type="molecule type" value="Genomic_DNA"/>
</dbReference>
<reference evidence="2" key="1">
    <citation type="journal article" date="2012" name="Nat. Biotechnol.">
        <title>Reference genome sequence of the model plant Setaria.</title>
        <authorList>
            <person name="Bennetzen J.L."/>
            <person name="Schmutz J."/>
            <person name="Wang H."/>
            <person name="Percifield R."/>
            <person name="Hawkins J."/>
            <person name="Pontaroli A.C."/>
            <person name="Estep M."/>
            <person name="Feng L."/>
            <person name="Vaughn J.N."/>
            <person name="Grimwood J."/>
            <person name="Jenkins J."/>
            <person name="Barry K."/>
            <person name="Lindquist E."/>
            <person name="Hellsten U."/>
            <person name="Deshpande S."/>
            <person name="Wang X."/>
            <person name="Wu X."/>
            <person name="Mitros T."/>
            <person name="Triplett J."/>
            <person name="Yang X."/>
            <person name="Ye C.Y."/>
            <person name="Mauro-Herrera M."/>
            <person name="Wang L."/>
            <person name="Li P."/>
            <person name="Sharma M."/>
            <person name="Sharma R."/>
            <person name="Ronald P.C."/>
            <person name="Panaud O."/>
            <person name="Kellogg E.A."/>
            <person name="Brutnell T.P."/>
            <person name="Doust A.N."/>
            <person name="Tuskan G.A."/>
            <person name="Rokhsar D."/>
            <person name="Devos K.M."/>
        </authorList>
    </citation>
    <scope>NUCLEOTIDE SEQUENCE [LARGE SCALE GENOMIC DNA]</scope>
    <source>
        <strain evidence="2">cv. Yugu1</strain>
    </source>
</reference>
<accession>K4AHZ7</accession>
<name>K4AHZ7_SETIT</name>
<dbReference type="Proteomes" id="UP000004995">
    <property type="component" value="Unassembled WGS sequence"/>
</dbReference>